<evidence type="ECO:0000259" key="1">
    <source>
        <dbReference type="PROSITE" id="PS50821"/>
    </source>
</evidence>
<keyword evidence="4" id="KW-1185">Reference proteome</keyword>
<dbReference type="CDD" id="cd04657">
    <property type="entry name" value="Piwi_ago-like"/>
    <property type="match status" value="1"/>
</dbReference>
<reference evidence="3 4" key="1">
    <citation type="journal article" date="2016" name="Mol. Biol. Evol.">
        <title>Comparative Genomics of Early-Diverging Mushroom-Forming Fungi Provides Insights into the Origins of Lignocellulose Decay Capabilities.</title>
        <authorList>
            <person name="Nagy L.G."/>
            <person name="Riley R."/>
            <person name="Tritt A."/>
            <person name="Adam C."/>
            <person name="Daum C."/>
            <person name="Floudas D."/>
            <person name="Sun H."/>
            <person name="Yadav J.S."/>
            <person name="Pangilinan J."/>
            <person name="Larsson K.H."/>
            <person name="Matsuura K."/>
            <person name="Barry K."/>
            <person name="Labutti K."/>
            <person name="Kuo R."/>
            <person name="Ohm R.A."/>
            <person name="Bhattacharya S.S."/>
            <person name="Shirouzu T."/>
            <person name="Yoshinaga Y."/>
            <person name="Martin F.M."/>
            <person name="Grigoriev I.V."/>
            <person name="Hibbett D.S."/>
        </authorList>
    </citation>
    <scope>NUCLEOTIDE SEQUENCE [LARGE SCALE GENOMIC DNA]</scope>
    <source>
        <strain evidence="3 4">TUFC12733</strain>
    </source>
</reference>
<dbReference type="InterPro" id="IPR012337">
    <property type="entry name" value="RNaseH-like_sf"/>
</dbReference>
<dbReference type="GO" id="GO:0003723">
    <property type="term" value="F:RNA binding"/>
    <property type="evidence" value="ECO:0007669"/>
    <property type="project" value="InterPro"/>
</dbReference>
<dbReference type="PANTHER" id="PTHR22891">
    <property type="entry name" value="EUKARYOTIC TRANSLATION INITIATION FACTOR 2C"/>
    <property type="match status" value="1"/>
</dbReference>
<feature type="domain" description="Piwi" evidence="2">
    <location>
        <begin position="369"/>
        <end position="674"/>
    </location>
</feature>
<evidence type="ECO:0000259" key="2">
    <source>
        <dbReference type="PROSITE" id="PS50822"/>
    </source>
</evidence>
<feature type="domain" description="PAZ" evidence="1">
    <location>
        <begin position="87"/>
        <end position="194"/>
    </location>
</feature>
<dbReference type="Gene3D" id="3.40.50.2300">
    <property type="match status" value="1"/>
</dbReference>
<dbReference type="Pfam" id="PF16487">
    <property type="entry name" value="ArgoMid"/>
    <property type="match status" value="1"/>
</dbReference>
<dbReference type="STRING" id="1330018.A0A167RSD1"/>
<dbReference type="InterPro" id="IPR003165">
    <property type="entry name" value="Piwi"/>
</dbReference>
<dbReference type="InterPro" id="IPR036085">
    <property type="entry name" value="PAZ_dom_sf"/>
</dbReference>
<dbReference type="PROSITE" id="PS50821">
    <property type="entry name" value="PAZ"/>
    <property type="match status" value="1"/>
</dbReference>
<dbReference type="OrthoDB" id="10252740at2759"/>
<dbReference type="InterPro" id="IPR014811">
    <property type="entry name" value="ArgoL1"/>
</dbReference>
<sequence>MDYVQGGNPPSSTEVLQIMNCLNVIIRQAAIQRWPHNTRSFFTTADMRPLAKGLNLVRGYFQSVRPTVGKILVNIDISTGILWSEGPLLDVVMDYLGKRNIRDLENLPDSELNNLNKYLKGVRVRSSHKPGARGKPIFKFDKLGADRIVLETDGRTIARYFLDTYNIRLQYPSICCAWVSRSAALPLEVCIIEPGQLFKRKIIQADMLRDVLAFSTRRPEQRIATIVNGLGDMMYETSDYMSNAGLRVGNVPIKFDARQLKGANVVYKAGSQEVRDGAWNLRDRQFVQGATVRVWAIINLCPGAGRGAMSPPQVQQFVGTLVRSMRDCGMRVEMDQPDIYNLVNTGRIEEELLKIGKGLIERLRVARPDLFVIITNGSADLTRVKHWGDIITGTATQHVRVDKVVKANPQYCANVAMKINLKLSGRNHLPAGEAIKFIGAAPCMVMGADTSHPGPGDNDKPSISALASSVDEHATVYVTTVRVQEGRLEIIADLKDMVEWAVSKFQEYQSVVHKRNNIAPQRIIFYRDGVSEGQFAEVCAREVQAIRDAFVALKLPQPKLTFMVVGKRHHVRFFPERQNADRTGNAPAGLVVDTDVAHPYEWDFYLQSHAGLLGTSRPMHVSVVVDDNGLNADQLQELTFTLTHNFPRATRTVSIPTPVYHADLACGRANIHFDPMANGSGSGMNGLAAYQQAFRQVHQNLQRSMFWM</sequence>
<name>A0A167RSD1_CALVF</name>
<dbReference type="SUPFAM" id="SSF101690">
    <property type="entry name" value="PAZ domain"/>
    <property type="match status" value="1"/>
</dbReference>
<proteinExistence type="predicted"/>
<dbReference type="EMBL" id="KV417267">
    <property type="protein sequence ID" value="KZP01222.1"/>
    <property type="molecule type" value="Genomic_DNA"/>
</dbReference>
<dbReference type="InterPro" id="IPR032473">
    <property type="entry name" value="Argonaute_Mid_dom"/>
</dbReference>
<dbReference type="AlphaFoldDB" id="A0A167RSD1"/>
<dbReference type="InterPro" id="IPR036397">
    <property type="entry name" value="RNaseH_sf"/>
</dbReference>
<dbReference type="Gene3D" id="2.170.260.10">
    <property type="entry name" value="paz domain"/>
    <property type="match status" value="1"/>
</dbReference>
<gene>
    <name evidence="3" type="ORF">CALVIDRAFT_127569</name>
</gene>
<dbReference type="Pfam" id="PF02170">
    <property type="entry name" value="PAZ"/>
    <property type="match status" value="1"/>
</dbReference>
<dbReference type="SMART" id="SM01163">
    <property type="entry name" value="DUF1785"/>
    <property type="match status" value="1"/>
</dbReference>
<dbReference type="CDD" id="cd02846">
    <property type="entry name" value="PAZ_argonaute_like"/>
    <property type="match status" value="1"/>
</dbReference>
<dbReference type="SMART" id="SM00950">
    <property type="entry name" value="Piwi"/>
    <property type="match status" value="1"/>
</dbReference>
<dbReference type="Proteomes" id="UP000076738">
    <property type="component" value="Unassembled WGS sequence"/>
</dbReference>
<dbReference type="SUPFAM" id="SSF53098">
    <property type="entry name" value="Ribonuclease H-like"/>
    <property type="match status" value="1"/>
</dbReference>
<dbReference type="InterPro" id="IPR003100">
    <property type="entry name" value="PAZ_dom"/>
</dbReference>
<dbReference type="PROSITE" id="PS50822">
    <property type="entry name" value="PIWI"/>
    <property type="match status" value="1"/>
</dbReference>
<organism evidence="3 4">
    <name type="scientific">Calocera viscosa (strain TUFC12733)</name>
    <dbReference type="NCBI Taxonomy" id="1330018"/>
    <lineage>
        <taxon>Eukaryota</taxon>
        <taxon>Fungi</taxon>
        <taxon>Dikarya</taxon>
        <taxon>Basidiomycota</taxon>
        <taxon>Agaricomycotina</taxon>
        <taxon>Dacrymycetes</taxon>
        <taxon>Dacrymycetales</taxon>
        <taxon>Dacrymycetaceae</taxon>
        <taxon>Calocera</taxon>
    </lineage>
</organism>
<protein>
    <submittedName>
        <fullName evidence="3">Piwi-domain-containing protein</fullName>
    </submittedName>
</protein>
<accession>A0A167RSD1</accession>
<dbReference type="Pfam" id="PF02171">
    <property type="entry name" value="Piwi"/>
    <property type="match status" value="1"/>
</dbReference>
<dbReference type="InterPro" id="IPR045246">
    <property type="entry name" value="Piwi_ago-like"/>
</dbReference>
<dbReference type="Pfam" id="PF08699">
    <property type="entry name" value="ArgoL1"/>
    <property type="match status" value="1"/>
</dbReference>
<evidence type="ECO:0000313" key="3">
    <source>
        <dbReference type="EMBL" id="KZP01222.1"/>
    </source>
</evidence>
<dbReference type="Gene3D" id="3.30.420.10">
    <property type="entry name" value="Ribonuclease H-like superfamily/Ribonuclease H"/>
    <property type="match status" value="1"/>
</dbReference>
<evidence type="ECO:0000313" key="4">
    <source>
        <dbReference type="Proteomes" id="UP000076738"/>
    </source>
</evidence>